<dbReference type="Gene3D" id="3.40.50.1110">
    <property type="entry name" value="SGNH hydrolase"/>
    <property type="match status" value="1"/>
</dbReference>
<dbReference type="InterPro" id="IPR013830">
    <property type="entry name" value="SGNH_hydro"/>
</dbReference>
<accession>A0ABT9U608</accession>
<dbReference type="SUPFAM" id="SSF52266">
    <property type="entry name" value="SGNH hydrolase"/>
    <property type="match status" value="1"/>
</dbReference>
<dbReference type="InterPro" id="IPR036514">
    <property type="entry name" value="SGNH_hydro_sf"/>
</dbReference>
<dbReference type="EMBL" id="JAUSSU010000007">
    <property type="protein sequence ID" value="MDQ0114458.1"/>
    <property type="molecule type" value="Genomic_DNA"/>
</dbReference>
<comment type="caution">
    <text evidence="2">The sequence shown here is derived from an EMBL/GenBank/DDBJ whole genome shotgun (WGS) entry which is preliminary data.</text>
</comment>
<dbReference type="Pfam" id="PF13472">
    <property type="entry name" value="Lipase_GDSL_2"/>
    <property type="match status" value="1"/>
</dbReference>
<protein>
    <recommendedName>
        <fullName evidence="1">SGNH hydrolase-type esterase domain-containing protein</fullName>
    </recommendedName>
</protein>
<name>A0ABT9U608_PAEHA</name>
<evidence type="ECO:0000313" key="3">
    <source>
        <dbReference type="Proteomes" id="UP001229346"/>
    </source>
</evidence>
<reference evidence="2 3" key="1">
    <citation type="submission" date="2023-07" db="EMBL/GenBank/DDBJ databases">
        <title>Sorghum-associated microbial communities from plants grown in Nebraska, USA.</title>
        <authorList>
            <person name="Schachtman D."/>
        </authorList>
    </citation>
    <scope>NUCLEOTIDE SEQUENCE [LARGE SCALE GENOMIC DNA]</scope>
    <source>
        <strain evidence="2 3">CC482</strain>
    </source>
</reference>
<organism evidence="2 3">
    <name type="scientific">Paenibacillus harenae</name>
    <dbReference type="NCBI Taxonomy" id="306543"/>
    <lineage>
        <taxon>Bacteria</taxon>
        <taxon>Bacillati</taxon>
        <taxon>Bacillota</taxon>
        <taxon>Bacilli</taxon>
        <taxon>Bacillales</taxon>
        <taxon>Paenibacillaceae</taxon>
        <taxon>Paenibacillus</taxon>
    </lineage>
</organism>
<evidence type="ECO:0000313" key="2">
    <source>
        <dbReference type="EMBL" id="MDQ0114458.1"/>
    </source>
</evidence>
<dbReference type="Proteomes" id="UP001229346">
    <property type="component" value="Unassembled WGS sequence"/>
</dbReference>
<gene>
    <name evidence="2" type="ORF">J2T15_003913</name>
</gene>
<feature type="domain" description="SGNH hydrolase-type esterase" evidence="1">
    <location>
        <begin position="43"/>
        <end position="120"/>
    </location>
</feature>
<sequence>MATGAATRIRITFWETATLLSLPASSASNWPATGRISSTGESEATVLCEPFILKVGETEEKWEEWRERIDDCRRIVRQLAEEYNAVFVPLQEAFDKASSGMDAAYWLLDGVHPTAVGHELIAREWLSIVQNSPLAIR</sequence>
<proteinExistence type="predicted"/>
<evidence type="ECO:0000259" key="1">
    <source>
        <dbReference type="Pfam" id="PF13472"/>
    </source>
</evidence>
<keyword evidence="3" id="KW-1185">Reference proteome</keyword>